<protein>
    <recommendedName>
        <fullName evidence="1">BTB domain-containing protein</fullName>
    </recommendedName>
</protein>
<dbReference type="EMBL" id="QZAN01000050">
    <property type="protein sequence ID" value="THW61315.1"/>
    <property type="molecule type" value="Genomic_DNA"/>
</dbReference>
<comment type="caution">
    <text evidence="2">The sequence shown here is derived from an EMBL/GenBank/DDBJ whole genome shotgun (WGS) entry which is preliminary data.</text>
</comment>
<dbReference type="PANTHER" id="PTHR47843:SF2">
    <property type="entry name" value="BTB DOMAIN-CONTAINING PROTEIN"/>
    <property type="match status" value="1"/>
</dbReference>
<proteinExistence type="predicted"/>
<accession>A0A4S8ZBN5</accession>
<dbReference type="CDD" id="cd18186">
    <property type="entry name" value="BTB_POZ_ZBTB_KLHL-like"/>
    <property type="match status" value="1"/>
</dbReference>
<dbReference type="Gene3D" id="3.30.710.10">
    <property type="entry name" value="Potassium Channel Kv1.1, Chain A"/>
    <property type="match status" value="1"/>
</dbReference>
<dbReference type="SUPFAM" id="SSF54695">
    <property type="entry name" value="POZ domain"/>
    <property type="match status" value="1"/>
</dbReference>
<dbReference type="SMART" id="SM00225">
    <property type="entry name" value="BTB"/>
    <property type="match status" value="1"/>
</dbReference>
<organism evidence="2 3">
    <name type="scientific">Aureobasidium pullulans</name>
    <name type="common">Black yeast</name>
    <name type="synonym">Pullularia pullulans</name>
    <dbReference type="NCBI Taxonomy" id="5580"/>
    <lineage>
        <taxon>Eukaryota</taxon>
        <taxon>Fungi</taxon>
        <taxon>Dikarya</taxon>
        <taxon>Ascomycota</taxon>
        <taxon>Pezizomycotina</taxon>
        <taxon>Dothideomycetes</taxon>
        <taxon>Dothideomycetidae</taxon>
        <taxon>Dothideales</taxon>
        <taxon>Saccotheciaceae</taxon>
        <taxon>Aureobasidium</taxon>
    </lineage>
</organism>
<dbReference type="PANTHER" id="PTHR47843">
    <property type="entry name" value="BTB DOMAIN-CONTAINING PROTEIN-RELATED"/>
    <property type="match status" value="1"/>
</dbReference>
<feature type="domain" description="BTB" evidence="1">
    <location>
        <begin position="26"/>
        <end position="95"/>
    </location>
</feature>
<evidence type="ECO:0000259" key="1">
    <source>
        <dbReference type="PROSITE" id="PS50097"/>
    </source>
</evidence>
<dbReference type="PROSITE" id="PS50097">
    <property type="entry name" value="BTB"/>
    <property type="match status" value="1"/>
</dbReference>
<sequence>MTKDMAPSTAVKPKSLDKIKLLCNTRMATIIVGSQKKKFGVHQALICDRSQYFNKAFTGSFQEAETGIVELKDVSPVLFQIFVGWLYYDKLIYTVLDEGSSVAEDFENLETSIEIDLDGPDVVGQDPYTWPYHVIIELYMFADRFDVKALRIDTLDVFIESTLKNQRTIFSSSFEYIWTHTHASSPLRKFVVHDLAYHSVYEEGARWWLGLPKEMLIEVLTTLGRRVPTTLCKVCYKKGLEKNEVKDPKEHGMCKVQDIAPYKLDLCFYHEHTSEEERNTCRNRREKMVKEASD</sequence>
<dbReference type="InterPro" id="IPR000210">
    <property type="entry name" value="BTB/POZ_dom"/>
</dbReference>
<evidence type="ECO:0000313" key="2">
    <source>
        <dbReference type="EMBL" id="THW61315.1"/>
    </source>
</evidence>
<dbReference type="Pfam" id="PF00651">
    <property type="entry name" value="BTB"/>
    <property type="match status" value="1"/>
</dbReference>
<reference evidence="2 3" key="1">
    <citation type="submission" date="2018-10" db="EMBL/GenBank/DDBJ databases">
        <title>Fifty Aureobasidium pullulans genomes reveal a recombining polyextremotolerant generalist.</title>
        <authorList>
            <person name="Gostincar C."/>
            <person name="Turk M."/>
            <person name="Zajc J."/>
            <person name="Gunde-Cimerman N."/>
        </authorList>
    </citation>
    <scope>NUCLEOTIDE SEQUENCE [LARGE SCALE GENOMIC DNA]</scope>
    <source>
        <strain evidence="2 3">EXF-10751</strain>
    </source>
</reference>
<evidence type="ECO:0000313" key="3">
    <source>
        <dbReference type="Proteomes" id="UP000310421"/>
    </source>
</evidence>
<name>A0A4S8ZBN5_AURPU</name>
<dbReference type="AlphaFoldDB" id="A0A4S8ZBN5"/>
<gene>
    <name evidence="2" type="ORF">D6D20_05145</name>
</gene>
<dbReference type="InterPro" id="IPR011333">
    <property type="entry name" value="SKP1/BTB/POZ_sf"/>
</dbReference>
<dbReference type="Proteomes" id="UP000310421">
    <property type="component" value="Unassembled WGS sequence"/>
</dbReference>